<evidence type="ECO:0000256" key="1">
    <source>
        <dbReference type="SAM" id="SignalP"/>
    </source>
</evidence>
<feature type="signal peptide" evidence="1">
    <location>
        <begin position="1"/>
        <end position="22"/>
    </location>
</feature>
<dbReference type="Proteomes" id="UP000094669">
    <property type="component" value="Unassembled WGS sequence"/>
</dbReference>
<dbReference type="Pfam" id="PF11220">
    <property type="entry name" value="DUF3015"/>
    <property type="match status" value="1"/>
</dbReference>
<gene>
    <name evidence="2" type="ORF">BES34_020620</name>
</gene>
<proteinExistence type="predicted"/>
<protein>
    <submittedName>
        <fullName evidence="2">DUF3015 domain-containing protein</fullName>
    </submittedName>
</protein>
<dbReference type="EMBL" id="MCRM02000038">
    <property type="protein sequence ID" value="PNV71918.1"/>
    <property type="molecule type" value="Genomic_DNA"/>
</dbReference>
<dbReference type="InterPro" id="IPR021383">
    <property type="entry name" value="DUF3015"/>
</dbReference>
<keyword evidence="1" id="KW-0732">Signal</keyword>
<reference evidence="2" key="1">
    <citation type="submission" date="2018-01" db="EMBL/GenBank/DDBJ databases">
        <title>Genomic characterization of Leptospira inadai serogroup Lyme isolated from captured rat in Brazil and comparative analysis with human reference strain.</title>
        <authorList>
            <person name="Moreno L.Z."/>
            <person name="Loureiro A.P."/>
            <person name="Miraglia F."/>
            <person name="Kremer F.S."/>
            <person name="Eslabao M.R."/>
            <person name="Dellagostin O.A."/>
            <person name="Lilenbaum W."/>
            <person name="Moreno A.M."/>
        </authorList>
    </citation>
    <scope>NUCLEOTIDE SEQUENCE [LARGE SCALE GENOMIC DNA]</scope>
    <source>
        <strain evidence="2">M34/99</strain>
    </source>
</reference>
<evidence type="ECO:0000313" key="3">
    <source>
        <dbReference type="Proteomes" id="UP000094669"/>
    </source>
</evidence>
<name>A0ABX4YD09_9LEPT</name>
<comment type="caution">
    <text evidence="2">The sequence shown here is derived from an EMBL/GenBank/DDBJ whole genome shotgun (WGS) entry which is preliminary data.</text>
</comment>
<organism evidence="2 3">
    <name type="scientific">Leptospira inadai serovar Lyme</name>
    <dbReference type="NCBI Taxonomy" id="293084"/>
    <lineage>
        <taxon>Bacteria</taxon>
        <taxon>Pseudomonadati</taxon>
        <taxon>Spirochaetota</taxon>
        <taxon>Spirochaetia</taxon>
        <taxon>Leptospirales</taxon>
        <taxon>Leptospiraceae</taxon>
        <taxon>Leptospira</taxon>
    </lineage>
</organism>
<feature type="chain" id="PRO_5046326238" evidence="1">
    <location>
        <begin position="23"/>
        <end position="160"/>
    </location>
</feature>
<dbReference type="RefSeq" id="WP_020988487.1">
    <property type="nucleotide sequence ID" value="NZ_MCRM02000038.1"/>
</dbReference>
<accession>A0ABX4YD09</accession>
<keyword evidence="3" id="KW-1185">Reference proteome</keyword>
<sequence>MKKFLLTLLVVTLAILPTYIAAKDGYGAAGCGLGSVVITENKKVHQVIAATVNGTLGNQTFGISTGTLNCKTASLAQKQKAQEIFVHVNYRYLEQEFAQGSGERVGALASLMGCSDSATFSRIGKEKYAVLFNQDSPDSFLQKIRQEVSSNQKLNSTCQL</sequence>
<evidence type="ECO:0000313" key="2">
    <source>
        <dbReference type="EMBL" id="PNV71918.1"/>
    </source>
</evidence>